<dbReference type="Gene3D" id="3.40.50.1820">
    <property type="entry name" value="alpha/beta hydrolase"/>
    <property type="match status" value="1"/>
</dbReference>
<comment type="caution">
    <text evidence="6">The sequence shown here is derived from an EMBL/GenBank/DDBJ whole genome shotgun (WGS) entry which is preliminary data.</text>
</comment>
<dbReference type="Gene3D" id="1.10.1200.10">
    <property type="entry name" value="ACP-like"/>
    <property type="match status" value="1"/>
</dbReference>
<dbReference type="Gene3D" id="2.60.40.10">
    <property type="entry name" value="Immunoglobulins"/>
    <property type="match status" value="1"/>
</dbReference>
<dbReference type="InterPro" id="IPR001031">
    <property type="entry name" value="Thioesterase"/>
</dbReference>
<dbReference type="EMBL" id="JACHOP010000011">
    <property type="protein sequence ID" value="MBB5758196.1"/>
    <property type="molecule type" value="Genomic_DNA"/>
</dbReference>
<feature type="compositionally biased region" description="Polar residues" evidence="4">
    <location>
        <begin position="1"/>
        <end position="10"/>
    </location>
</feature>
<keyword evidence="3" id="KW-0436">Ligase</keyword>
<reference evidence="6 7" key="1">
    <citation type="submission" date="2020-08" db="EMBL/GenBank/DDBJ databases">
        <title>Genomic Encyclopedia of Type Strains, Phase IV (KMG-IV): sequencing the most valuable type-strain genomes for metagenomic binning, comparative biology and taxonomic classification.</title>
        <authorList>
            <person name="Goeker M."/>
        </authorList>
    </citation>
    <scope>NUCLEOTIDE SEQUENCE [LARGE SCALE GENOMIC DNA]</scope>
    <source>
        <strain evidence="6 7">DSM 2163</strain>
    </source>
</reference>
<dbReference type="GO" id="GO:0005737">
    <property type="term" value="C:cytoplasm"/>
    <property type="evidence" value="ECO:0007669"/>
    <property type="project" value="TreeGrafter"/>
</dbReference>
<name>A0A840ZKU5_9HYPH</name>
<evidence type="ECO:0000256" key="4">
    <source>
        <dbReference type="SAM" id="MobiDB-lite"/>
    </source>
</evidence>
<evidence type="ECO:0000313" key="7">
    <source>
        <dbReference type="Proteomes" id="UP000583454"/>
    </source>
</evidence>
<evidence type="ECO:0000259" key="5">
    <source>
        <dbReference type="PROSITE" id="PS50075"/>
    </source>
</evidence>
<dbReference type="InterPro" id="IPR029058">
    <property type="entry name" value="AB_hydrolase_fold"/>
</dbReference>
<gene>
    <name evidence="6" type="ORF">HNR00_002914</name>
</gene>
<dbReference type="GO" id="GO:0043041">
    <property type="term" value="P:amino acid activation for nonribosomal peptide biosynthetic process"/>
    <property type="evidence" value="ECO:0007669"/>
    <property type="project" value="TreeGrafter"/>
</dbReference>
<dbReference type="PROSITE" id="PS50075">
    <property type="entry name" value="CARRIER"/>
    <property type="match status" value="1"/>
</dbReference>
<accession>A0A840ZKU5</accession>
<dbReference type="InterPro" id="IPR013783">
    <property type="entry name" value="Ig-like_fold"/>
</dbReference>
<evidence type="ECO:0000256" key="2">
    <source>
        <dbReference type="ARBA" id="ARBA00022553"/>
    </source>
</evidence>
<protein>
    <submittedName>
        <fullName evidence="6">Acyl carrier protein</fullName>
    </submittedName>
</protein>
<dbReference type="SUPFAM" id="SSF53474">
    <property type="entry name" value="alpha/beta-Hydrolases"/>
    <property type="match status" value="1"/>
</dbReference>
<feature type="domain" description="Carrier" evidence="5">
    <location>
        <begin position="134"/>
        <end position="210"/>
    </location>
</feature>
<dbReference type="InterPro" id="IPR020806">
    <property type="entry name" value="PKS_PP-bd"/>
</dbReference>
<evidence type="ECO:0000313" key="6">
    <source>
        <dbReference type="EMBL" id="MBB5758196.1"/>
    </source>
</evidence>
<dbReference type="PANTHER" id="PTHR45527">
    <property type="entry name" value="NONRIBOSOMAL PEPTIDE SYNTHETASE"/>
    <property type="match status" value="1"/>
</dbReference>
<feature type="region of interest" description="Disordered" evidence="4">
    <location>
        <begin position="1"/>
        <end position="34"/>
    </location>
</feature>
<keyword evidence="7" id="KW-1185">Reference proteome</keyword>
<dbReference type="GO" id="GO:0016874">
    <property type="term" value="F:ligase activity"/>
    <property type="evidence" value="ECO:0007669"/>
    <property type="project" value="UniProtKB-KW"/>
</dbReference>
<proteinExistence type="predicted"/>
<dbReference type="Pfam" id="PF00975">
    <property type="entry name" value="Thioesterase"/>
    <property type="match status" value="1"/>
</dbReference>
<dbReference type="InterPro" id="IPR009081">
    <property type="entry name" value="PP-bd_ACP"/>
</dbReference>
<keyword evidence="2" id="KW-0597">Phosphoprotein</keyword>
<feature type="region of interest" description="Disordered" evidence="4">
    <location>
        <begin position="118"/>
        <end position="137"/>
    </location>
</feature>
<keyword evidence="1" id="KW-0596">Phosphopantetheine</keyword>
<dbReference type="AlphaFoldDB" id="A0A840ZKU5"/>
<dbReference type="GO" id="GO:0031177">
    <property type="term" value="F:phosphopantetheine binding"/>
    <property type="evidence" value="ECO:0007669"/>
    <property type="project" value="InterPro"/>
</dbReference>
<dbReference type="RefSeq" id="WP_183570401.1">
    <property type="nucleotide sequence ID" value="NZ_JACHOP010000011.1"/>
</dbReference>
<dbReference type="GO" id="GO:0000036">
    <property type="term" value="F:acyl carrier activity"/>
    <property type="evidence" value="ECO:0007669"/>
    <property type="project" value="TreeGrafter"/>
</dbReference>
<dbReference type="Proteomes" id="UP000583454">
    <property type="component" value="Unassembled WGS sequence"/>
</dbReference>
<evidence type="ECO:0000256" key="3">
    <source>
        <dbReference type="ARBA" id="ARBA00022598"/>
    </source>
</evidence>
<dbReference type="GO" id="GO:0044550">
    <property type="term" value="P:secondary metabolite biosynthetic process"/>
    <property type="evidence" value="ECO:0007669"/>
    <property type="project" value="TreeGrafter"/>
</dbReference>
<dbReference type="PANTHER" id="PTHR45527:SF10">
    <property type="entry name" value="PYOCHELIN SYNTHASE PCHF"/>
    <property type="match status" value="1"/>
</dbReference>
<organism evidence="6 7">
    <name type="scientific">Methylorubrum rhodinum</name>
    <dbReference type="NCBI Taxonomy" id="29428"/>
    <lineage>
        <taxon>Bacteria</taxon>
        <taxon>Pseudomonadati</taxon>
        <taxon>Pseudomonadota</taxon>
        <taxon>Alphaproteobacteria</taxon>
        <taxon>Hyphomicrobiales</taxon>
        <taxon>Methylobacteriaceae</taxon>
        <taxon>Methylorubrum</taxon>
    </lineage>
</organism>
<dbReference type="Pfam" id="PF00550">
    <property type="entry name" value="PP-binding"/>
    <property type="match status" value="1"/>
</dbReference>
<dbReference type="SUPFAM" id="SSF47336">
    <property type="entry name" value="ACP-like"/>
    <property type="match status" value="1"/>
</dbReference>
<sequence>MGRQTLQSHGSDTDVERSTGPGDSIDEASHSTEDCETVHACVIRREDSGDGWQAAAVVGTGASSAGAVEQAVRETVHSAFRLEVDKVATLTADAVPETVAGDVDRRLLAERLAPQTASAQEAIAPQPTAVAADTPSAPHRATLRRIWEEVLGPGSAEDPDADFRALGGESLRSLQLFSRLDEAFGSRVDPRAFYRNPTLAGLEALIEAEHTASADEPDIWPLSARQHRSLLVFTESWPGRRVTKDRLVVSFNTDGRRVPIFFVGQVEFEVRDLARELGSDQPVHGFRSGYMVTSRREEDIQTLALRYAADLQEVWPDGPILIAGACQGGIVAQAMAEHLLHRGRDVRLLALMEWGFNLRSYPGRVLLLYGQESRFSSPYRRFSEPDRAWSRRYGEVSAVALPDAAYRELFDAKYVTSTAASLADACAQALARPPLEVPVDGRRAAIRLAAPPASLKPGQPLTIALTLKNRSAYAWLETESSGLMLGSYWVDDLEETLQPSDGRCLLPRIEAGASVELGLTITAPRNAGRFLLVVDVVEEGNAWFDPARTEGAAALPVEVVPDAPDDPRSERAGASGDPHLVIDGTARFGRVCADELLFSVPRGARSVRLVSARTPAAAPDVRTLGVLISQISVEDHAHVRDVALDDPALSAGFFEIERGEASSWCWTDGDAEILPTLWAGMKGDFILRFRGMFPPRAASREDGLADPKRDQTHAP</sequence>
<dbReference type="SMART" id="SM00823">
    <property type="entry name" value="PKS_PP"/>
    <property type="match status" value="1"/>
</dbReference>
<evidence type="ECO:0000256" key="1">
    <source>
        <dbReference type="ARBA" id="ARBA00022450"/>
    </source>
</evidence>
<dbReference type="InterPro" id="IPR036736">
    <property type="entry name" value="ACP-like_sf"/>
</dbReference>